<keyword evidence="4" id="KW-1185">Reference proteome</keyword>
<evidence type="ECO:0000256" key="2">
    <source>
        <dbReference type="SAM" id="SignalP"/>
    </source>
</evidence>
<name>A0A8S4ATS9_9TELE</name>
<feature type="region of interest" description="Disordered" evidence="1">
    <location>
        <begin position="152"/>
        <end position="188"/>
    </location>
</feature>
<protein>
    <submittedName>
        <fullName evidence="3">(Atlantic silverside) hypothetical protein</fullName>
    </submittedName>
</protein>
<feature type="compositionally biased region" description="Polar residues" evidence="1">
    <location>
        <begin position="155"/>
        <end position="165"/>
    </location>
</feature>
<reference evidence="3" key="1">
    <citation type="submission" date="2021-05" db="EMBL/GenBank/DDBJ databases">
        <authorList>
            <person name="Tigano A."/>
        </authorList>
    </citation>
    <scope>NUCLEOTIDE SEQUENCE</scope>
</reference>
<evidence type="ECO:0000313" key="3">
    <source>
        <dbReference type="EMBL" id="CAG5888037.1"/>
    </source>
</evidence>
<evidence type="ECO:0000313" key="4">
    <source>
        <dbReference type="Proteomes" id="UP000677803"/>
    </source>
</evidence>
<sequence length="224" mass="23937">MDSGFCVRVLLLSLSFGQLTKAYGGRNVKLYPKAETHPHSYKPASNYETSAPPRVSLAGSRLPQTGLSQSAKSSTQASFQGQSDHGRQVDGYSQPRSVSSYRPASLWSNTRQASHQPVKGVYQGQDRAWETVSPRSNFGSGTVSSGAIEMHSGPLASQQSGSSNVLKGKAGMWDSPTSQSGAVPRSNSYSTHGATSYVPLQPRKPHPKPVLGLLWTIVAYLASL</sequence>
<feature type="signal peptide" evidence="2">
    <location>
        <begin position="1"/>
        <end position="22"/>
    </location>
</feature>
<dbReference type="EMBL" id="CAJRST010005557">
    <property type="protein sequence ID" value="CAG5888037.1"/>
    <property type="molecule type" value="Genomic_DNA"/>
</dbReference>
<keyword evidence="2" id="KW-0732">Signal</keyword>
<feature type="region of interest" description="Disordered" evidence="1">
    <location>
        <begin position="36"/>
        <end position="122"/>
    </location>
</feature>
<gene>
    <name evidence="3" type="ORF">MMEN_LOCUS6096</name>
</gene>
<dbReference type="AlphaFoldDB" id="A0A8S4ATS9"/>
<dbReference type="OrthoDB" id="8438657at2759"/>
<evidence type="ECO:0000256" key="1">
    <source>
        <dbReference type="SAM" id="MobiDB-lite"/>
    </source>
</evidence>
<feature type="compositionally biased region" description="Polar residues" evidence="1">
    <location>
        <begin position="62"/>
        <end position="83"/>
    </location>
</feature>
<proteinExistence type="predicted"/>
<organism evidence="3 4">
    <name type="scientific">Menidia menidia</name>
    <name type="common">Atlantic silverside</name>
    <dbReference type="NCBI Taxonomy" id="238744"/>
    <lineage>
        <taxon>Eukaryota</taxon>
        <taxon>Metazoa</taxon>
        <taxon>Chordata</taxon>
        <taxon>Craniata</taxon>
        <taxon>Vertebrata</taxon>
        <taxon>Euteleostomi</taxon>
        <taxon>Actinopterygii</taxon>
        <taxon>Neopterygii</taxon>
        <taxon>Teleostei</taxon>
        <taxon>Neoteleostei</taxon>
        <taxon>Acanthomorphata</taxon>
        <taxon>Ovalentaria</taxon>
        <taxon>Atherinomorphae</taxon>
        <taxon>Atheriniformes</taxon>
        <taxon>Atherinopsidae</taxon>
        <taxon>Menidiinae</taxon>
        <taxon>Menidia</taxon>
    </lineage>
</organism>
<feature type="compositionally biased region" description="Polar residues" evidence="1">
    <location>
        <begin position="94"/>
        <end position="115"/>
    </location>
</feature>
<feature type="chain" id="PRO_5035789075" evidence="2">
    <location>
        <begin position="23"/>
        <end position="224"/>
    </location>
</feature>
<comment type="caution">
    <text evidence="3">The sequence shown here is derived from an EMBL/GenBank/DDBJ whole genome shotgun (WGS) entry which is preliminary data.</text>
</comment>
<accession>A0A8S4ATS9</accession>
<feature type="compositionally biased region" description="Polar residues" evidence="1">
    <location>
        <begin position="175"/>
        <end position="188"/>
    </location>
</feature>
<dbReference type="Proteomes" id="UP000677803">
    <property type="component" value="Unassembled WGS sequence"/>
</dbReference>